<proteinExistence type="predicted"/>
<dbReference type="EMBL" id="FCOM02000101">
    <property type="protein sequence ID" value="SAL87744.1"/>
    <property type="molecule type" value="Genomic_DNA"/>
</dbReference>
<dbReference type="RefSeq" id="WP_061152333.1">
    <property type="nucleotide sequence ID" value="NZ_FCOM02000101.1"/>
</dbReference>
<feature type="compositionally biased region" description="Basic and acidic residues" evidence="1">
    <location>
        <begin position="91"/>
        <end position="137"/>
    </location>
</feature>
<dbReference type="Pfam" id="PF11154">
    <property type="entry name" value="DUF2934"/>
    <property type="match status" value="1"/>
</dbReference>
<keyword evidence="3" id="KW-1185">Reference proteome</keyword>
<accession>A0A158L2Y6</accession>
<evidence type="ECO:0008006" key="4">
    <source>
        <dbReference type="Google" id="ProtNLM"/>
    </source>
</evidence>
<dbReference type="AlphaFoldDB" id="A0A158L2Y6"/>
<feature type="compositionally biased region" description="Polar residues" evidence="1">
    <location>
        <begin position="58"/>
        <end position="72"/>
    </location>
</feature>
<gene>
    <name evidence="2" type="ORF">AWB74_08244</name>
</gene>
<comment type="caution">
    <text evidence="2">The sequence shown here is derived from an EMBL/GenBank/DDBJ whole genome shotgun (WGS) entry which is preliminary data.</text>
</comment>
<organism evidence="2 3">
    <name type="scientific">Caballeronia arvi</name>
    <dbReference type="NCBI Taxonomy" id="1777135"/>
    <lineage>
        <taxon>Bacteria</taxon>
        <taxon>Pseudomonadati</taxon>
        <taxon>Pseudomonadota</taxon>
        <taxon>Betaproteobacteria</taxon>
        <taxon>Burkholderiales</taxon>
        <taxon>Burkholderiaceae</taxon>
        <taxon>Caballeronia</taxon>
    </lineage>
</organism>
<sequence>MPIELSVDEIRVRAYLLWEGEGRQSGRDGHYWHEAILQLERERVSEPENAGIGVAASSDASTSKPAKRSATTKVGKGVPANVGHGNGSATDGERNGEKSRKVTGERQKKADIKSDTKADTVATKVDEKANTKTEAKAKVKKKVGAPAAASKQPKKSRRIKEDTGQAQSSEGP</sequence>
<protein>
    <recommendedName>
        <fullName evidence="4">DUF2934 domain-containing protein</fullName>
    </recommendedName>
</protein>
<reference evidence="2" key="1">
    <citation type="submission" date="2016-01" db="EMBL/GenBank/DDBJ databases">
        <authorList>
            <person name="Peeters C."/>
        </authorList>
    </citation>
    <scope>NUCLEOTIDE SEQUENCE [LARGE SCALE GENOMIC DNA]</scope>
    <source>
        <strain evidence="2">LMG 29317</strain>
    </source>
</reference>
<feature type="region of interest" description="Disordered" evidence="1">
    <location>
        <begin position="47"/>
        <end position="172"/>
    </location>
</feature>
<name>A0A158L2Y6_9BURK</name>
<evidence type="ECO:0000256" key="1">
    <source>
        <dbReference type="SAM" id="MobiDB-lite"/>
    </source>
</evidence>
<dbReference type="Proteomes" id="UP000055019">
    <property type="component" value="Unassembled WGS sequence"/>
</dbReference>
<dbReference type="InterPro" id="IPR021327">
    <property type="entry name" value="DUF2934"/>
</dbReference>
<evidence type="ECO:0000313" key="2">
    <source>
        <dbReference type="EMBL" id="SAL87744.1"/>
    </source>
</evidence>
<evidence type="ECO:0000313" key="3">
    <source>
        <dbReference type="Proteomes" id="UP000055019"/>
    </source>
</evidence>
<dbReference type="OrthoDB" id="8909820at2"/>